<dbReference type="AlphaFoldDB" id="A0A1G8X459"/>
<dbReference type="Gene3D" id="3.20.20.150">
    <property type="entry name" value="Divalent-metal-dependent TIM barrel enzymes"/>
    <property type="match status" value="1"/>
</dbReference>
<accession>A0A1G8X459</accession>
<evidence type="ECO:0000256" key="1">
    <source>
        <dbReference type="ARBA" id="ARBA00023235"/>
    </source>
</evidence>
<dbReference type="SUPFAM" id="SSF51658">
    <property type="entry name" value="Xylose isomerase-like"/>
    <property type="match status" value="1"/>
</dbReference>
<dbReference type="EMBL" id="FNFU01000001">
    <property type="protein sequence ID" value="SDJ85241.1"/>
    <property type="molecule type" value="Genomic_DNA"/>
</dbReference>
<feature type="domain" description="Xylose isomerase-like TIM barrel" evidence="6">
    <location>
        <begin position="21"/>
        <end position="252"/>
    </location>
</feature>
<dbReference type="PANTHER" id="PTHR43489">
    <property type="entry name" value="ISOMERASE"/>
    <property type="match status" value="1"/>
</dbReference>
<keyword evidence="1 3" id="KW-0413">Isomerase</keyword>
<sequence>MPYTVNCSILLTELPLLERPAAAKAAGFDAVEFWWPFPTAVPSDVEVDAFEKAITDAGVQLSGLNFAAGDMPAGDRGLVSWPARSDEFRDNLAVVAGIGERLGCKAFNALYGNRVDGVTPEEQDDLAAENLSLAAQAVAPIGGVVLLEPVSGAPLYPLLTADDVLGVIRTVTARHGDTNIKLLADFYHLAVNGDDVNAVIELHARQFGHIQIADAPGRGEPGTGTLPIDAWLDRSWELGYEGYVGLEYKSAAEHPFAWLASTQPASTESATTAPTTSTEEITK</sequence>
<evidence type="ECO:0000259" key="6">
    <source>
        <dbReference type="Pfam" id="PF01261"/>
    </source>
</evidence>
<dbReference type="InterPro" id="IPR013022">
    <property type="entry name" value="Xyl_isomerase-like_TIM-brl"/>
</dbReference>
<evidence type="ECO:0000256" key="4">
    <source>
        <dbReference type="PIRSR" id="PIRSR006241-50"/>
    </source>
</evidence>
<dbReference type="GO" id="GO:0008903">
    <property type="term" value="F:hydroxypyruvate isomerase activity"/>
    <property type="evidence" value="ECO:0007669"/>
    <property type="project" value="TreeGrafter"/>
</dbReference>
<dbReference type="Proteomes" id="UP000198701">
    <property type="component" value="Unassembled WGS sequence"/>
</dbReference>
<comment type="similarity">
    <text evidence="3">Belongs to the hyi family.</text>
</comment>
<protein>
    <submittedName>
        <fullName evidence="7">Hydroxypyruvate isomerase</fullName>
    </submittedName>
</protein>
<keyword evidence="8" id="KW-1185">Reference proteome</keyword>
<dbReference type="InterPro" id="IPR036237">
    <property type="entry name" value="Xyl_isomerase-like_sf"/>
</dbReference>
<dbReference type="GO" id="GO:0046487">
    <property type="term" value="P:glyoxylate metabolic process"/>
    <property type="evidence" value="ECO:0007669"/>
    <property type="project" value="TreeGrafter"/>
</dbReference>
<dbReference type="InterPro" id="IPR026040">
    <property type="entry name" value="HyI-like"/>
</dbReference>
<feature type="region of interest" description="Disordered" evidence="5">
    <location>
        <begin position="262"/>
        <end position="283"/>
    </location>
</feature>
<evidence type="ECO:0000256" key="5">
    <source>
        <dbReference type="SAM" id="MobiDB-lite"/>
    </source>
</evidence>
<evidence type="ECO:0000256" key="2">
    <source>
        <dbReference type="ARBA" id="ARBA00023277"/>
    </source>
</evidence>
<evidence type="ECO:0000256" key="3">
    <source>
        <dbReference type="PIRNR" id="PIRNR006241"/>
    </source>
</evidence>
<dbReference type="InterPro" id="IPR050417">
    <property type="entry name" value="Sugar_Epim/Isomerase"/>
</dbReference>
<dbReference type="STRING" id="386301.SAMN05216282_10178"/>
<proteinExistence type="inferred from homology"/>
<keyword evidence="7" id="KW-0670">Pyruvate</keyword>
<dbReference type="RefSeq" id="WP_092321110.1">
    <property type="nucleotide sequence ID" value="NZ_FNFU01000001.1"/>
</dbReference>
<name>A0A1G8X459_9MICO</name>
<evidence type="ECO:0000313" key="8">
    <source>
        <dbReference type="Proteomes" id="UP000198701"/>
    </source>
</evidence>
<feature type="active site" description="Proton donor/acceptor" evidence="4">
    <location>
        <position position="148"/>
    </location>
</feature>
<gene>
    <name evidence="7" type="ORF">SAMN05216282_10178</name>
</gene>
<feature type="active site" description="Proton donor/acceptor" evidence="4">
    <location>
        <position position="247"/>
    </location>
</feature>
<dbReference type="Pfam" id="PF01261">
    <property type="entry name" value="AP_endonuc_2"/>
    <property type="match status" value="1"/>
</dbReference>
<reference evidence="7 8" key="1">
    <citation type="submission" date="2016-10" db="EMBL/GenBank/DDBJ databases">
        <authorList>
            <person name="de Groot N.N."/>
        </authorList>
    </citation>
    <scope>NUCLEOTIDE SEQUENCE [LARGE SCALE GENOMIC DNA]</scope>
    <source>
        <strain evidence="7 8">CGMCC 1.5382</strain>
    </source>
</reference>
<organism evidence="7 8">
    <name type="scientific">Cryobacterium psychrotolerans</name>
    <dbReference type="NCBI Taxonomy" id="386301"/>
    <lineage>
        <taxon>Bacteria</taxon>
        <taxon>Bacillati</taxon>
        <taxon>Actinomycetota</taxon>
        <taxon>Actinomycetes</taxon>
        <taxon>Micrococcales</taxon>
        <taxon>Microbacteriaceae</taxon>
        <taxon>Cryobacterium</taxon>
    </lineage>
</organism>
<keyword evidence="2" id="KW-0119">Carbohydrate metabolism</keyword>
<dbReference type="PIRSF" id="PIRSF006241">
    <property type="entry name" value="HyI"/>
    <property type="match status" value="1"/>
</dbReference>
<dbReference type="OrthoDB" id="9786584at2"/>
<evidence type="ECO:0000313" key="7">
    <source>
        <dbReference type="EMBL" id="SDJ85241.1"/>
    </source>
</evidence>
<dbReference type="PANTHER" id="PTHR43489:SF6">
    <property type="entry name" value="HYDROXYPYRUVATE ISOMERASE-RELATED"/>
    <property type="match status" value="1"/>
</dbReference>